<dbReference type="PANTHER" id="PTHR26312">
    <property type="entry name" value="TETRATRICOPEPTIDE REPEAT PROTEIN 5"/>
    <property type="match status" value="1"/>
</dbReference>
<dbReference type="PANTHER" id="PTHR26312:SF168">
    <property type="entry name" value="OS06G0606700 PROTEIN"/>
    <property type="match status" value="1"/>
</dbReference>
<evidence type="ECO:0000256" key="1">
    <source>
        <dbReference type="SAM" id="MobiDB-lite"/>
    </source>
</evidence>
<accession>A0AAV6MVG2</accession>
<feature type="non-terminal residue" evidence="2">
    <location>
        <position position="1"/>
    </location>
</feature>
<dbReference type="Proteomes" id="UP000685013">
    <property type="component" value="Chromosome 11"/>
</dbReference>
<feature type="compositionally biased region" description="Gly residues" evidence="1">
    <location>
        <begin position="133"/>
        <end position="150"/>
    </location>
</feature>
<organism evidence="2 3">
    <name type="scientific">Cucurbita argyrosperma subsp. sororia</name>
    <dbReference type="NCBI Taxonomy" id="37648"/>
    <lineage>
        <taxon>Eukaryota</taxon>
        <taxon>Viridiplantae</taxon>
        <taxon>Streptophyta</taxon>
        <taxon>Embryophyta</taxon>
        <taxon>Tracheophyta</taxon>
        <taxon>Spermatophyta</taxon>
        <taxon>Magnoliopsida</taxon>
        <taxon>eudicotyledons</taxon>
        <taxon>Gunneridae</taxon>
        <taxon>Pentapetalae</taxon>
        <taxon>rosids</taxon>
        <taxon>fabids</taxon>
        <taxon>Cucurbitales</taxon>
        <taxon>Cucurbitaceae</taxon>
        <taxon>Cucurbiteae</taxon>
        <taxon>Cucurbita</taxon>
    </lineage>
</organism>
<proteinExistence type="predicted"/>
<sequence>MILRSASTPLFNSWLHHSRDSYLEHEIVNQIPRARSIVLCCSPSCTSPIIDDSPRKITRALSETDLRDMSMNKMKPFSRTLSGFSEVDEERDVIGFSCSNTASLRRESISETGDRDGGFVNVLVGGGVGGSGGRIGGGGGSDGGDDGSFGIGDSNHGNDNTDLHYQKMIEANPGNSMLLSNYARFLKEVRGDLVKAQEYCGRAILSNPGDGNVLSMYADLIWETQKDTPRAESYFNQAVQAAPDDCYVLASYARFLWDAEEDEEEEEEEEEEEDGLIEKPATSFFQGVHTPPPLAAAS</sequence>
<name>A0AAV6MVG2_9ROSI</name>
<dbReference type="AlphaFoldDB" id="A0AAV6MVG2"/>
<feature type="compositionally biased region" description="Acidic residues" evidence="1">
    <location>
        <begin position="259"/>
        <end position="275"/>
    </location>
</feature>
<reference evidence="2 3" key="1">
    <citation type="journal article" date="2021" name="Hortic Res">
        <title>The domestication of Cucurbita argyrosperma as revealed by the genome of its wild relative.</title>
        <authorList>
            <person name="Barrera-Redondo J."/>
            <person name="Sanchez-de la Vega G."/>
            <person name="Aguirre-Liguori J.A."/>
            <person name="Castellanos-Morales G."/>
            <person name="Gutierrez-Guerrero Y.T."/>
            <person name="Aguirre-Dugua X."/>
            <person name="Aguirre-Planter E."/>
            <person name="Tenaillon M.I."/>
            <person name="Lira-Saade R."/>
            <person name="Eguiarte L.E."/>
        </authorList>
    </citation>
    <scope>NUCLEOTIDE SEQUENCE [LARGE SCALE GENOMIC DNA]</scope>
    <source>
        <strain evidence="2">JBR-2021</strain>
    </source>
</reference>
<evidence type="ECO:0008006" key="4">
    <source>
        <dbReference type="Google" id="ProtNLM"/>
    </source>
</evidence>
<feature type="region of interest" description="Disordered" evidence="1">
    <location>
        <begin position="133"/>
        <end position="157"/>
    </location>
</feature>
<gene>
    <name evidence="2" type="ORF">SDJN03_16460</name>
</gene>
<evidence type="ECO:0000313" key="2">
    <source>
        <dbReference type="EMBL" id="KAG6587895.1"/>
    </source>
</evidence>
<comment type="caution">
    <text evidence="2">The sequence shown here is derived from an EMBL/GenBank/DDBJ whole genome shotgun (WGS) entry which is preliminary data.</text>
</comment>
<protein>
    <recommendedName>
        <fullName evidence="4">Tetratricopeptide repeat-like superfamily protein</fullName>
    </recommendedName>
</protein>
<feature type="region of interest" description="Disordered" evidence="1">
    <location>
        <begin position="259"/>
        <end position="298"/>
    </location>
</feature>
<keyword evidence="3" id="KW-1185">Reference proteome</keyword>
<dbReference type="EMBL" id="JAGKQH010000011">
    <property type="protein sequence ID" value="KAG6587895.1"/>
    <property type="molecule type" value="Genomic_DNA"/>
</dbReference>
<evidence type="ECO:0000313" key="3">
    <source>
        <dbReference type="Proteomes" id="UP000685013"/>
    </source>
</evidence>